<reference evidence="2 3" key="1">
    <citation type="submission" date="2019-11" db="EMBL/GenBank/DDBJ databases">
        <title>Type strains purchased from KCTC, JCM and DSMZ.</title>
        <authorList>
            <person name="Lu H."/>
        </authorList>
    </citation>
    <scope>NUCLEOTIDE SEQUENCE [LARGE SCALE GENOMIC DNA]</scope>
    <source>
        <strain evidence="2 3">KCTC 42409</strain>
    </source>
</reference>
<dbReference type="EMBL" id="WNLA01000016">
    <property type="protein sequence ID" value="MTW04549.1"/>
    <property type="molecule type" value="Genomic_DNA"/>
</dbReference>
<dbReference type="AlphaFoldDB" id="A0A6L6Q516"/>
<comment type="caution">
    <text evidence="2">The sequence shown here is derived from an EMBL/GenBank/DDBJ whole genome shotgun (WGS) entry which is preliminary data.</text>
</comment>
<dbReference type="RefSeq" id="WP_155440906.1">
    <property type="nucleotide sequence ID" value="NZ_WNLA01000016.1"/>
</dbReference>
<dbReference type="Gene3D" id="3.90.1150.200">
    <property type="match status" value="1"/>
</dbReference>
<gene>
    <name evidence="2" type="ORF">GM668_20980</name>
</gene>
<name>A0A6L6Q516_9BURK</name>
<dbReference type="Pfam" id="PF08818">
    <property type="entry name" value="DUF1801"/>
    <property type="match status" value="1"/>
</dbReference>
<dbReference type="OrthoDB" id="7619808at2"/>
<dbReference type="SUPFAM" id="SSF159888">
    <property type="entry name" value="YdhG-like"/>
    <property type="match status" value="1"/>
</dbReference>
<dbReference type="Proteomes" id="UP000484015">
    <property type="component" value="Unassembled WGS sequence"/>
</dbReference>
<evidence type="ECO:0000313" key="2">
    <source>
        <dbReference type="EMBL" id="MTW04549.1"/>
    </source>
</evidence>
<feature type="domain" description="YdhG-like" evidence="1">
    <location>
        <begin position="20"/>
        <end position="112"/>
    </location>
</feature>
<accession>A0A6L6Q516</accession>
<keyword evidence="3" id="KW-1185">Reference proteome</keyword>
<evidence type="ECO:0000259" key="1">
    <source>
        <dbReference type="Pfam" id="PF08818"/>
    </source>
</evidence>
<sequence length="201" mass="22763">MPTLDPRVDAYIAASAEFAQPILEHIRAVVHDTCPDVEETMKWSFPHFQYKGMLCSMASFKAHCAFGFWKGELLIAAEDDKGKEAMGQFGRITSVKDLPPKRTLASYIKKAMQLNDEGVKAPARAKAAAPRALTVPDYFIAQLEQTPAALEHFTAFSTSKKRDYVEWLEEAKTEATRQRRMEQALAWIAEGKSRNWKYEKC</sequence>
<proteinExistence type="predicted"/>
<dbReference type="Pfam" id="PF13376">
    <property type="entry name" value="OmdA"/>
    <property type="match status" value="1"/>
</dbReference>
<evidence type="ECO:0000313" key="3">
    <source>
        <dbReference type="Proteomes" id="UP000484015"/>
    </source>
</evidence>
<dbReference type="InterPro" id="IPR014922">
    <property type="entry name" value="YdhG-like"/>
</dbReference>
<protein>
    <recommendedName>
        <fullName evidence="1">YdhG-like domain-containing protein</fullName>
    </recommendedName>
</protein>
<organism evidence="2 3">
    <name type="scientific">Pseudoduganella ginsengisoli</name>
    <dbReference type="NCBI Taxonomy" id="1462440"/>
    <lineage>
        <taxon>Bacteria</taxon>
        <taxon>Pseudomonadati</taxon>
        <taxon>Pseudomonadota</taxon>
        <taxon>Betaproteobacteria</taxon>
        <taxon>Burkholderiales</taxon>
        <taxon>Oxalobacteraceae</taxon>
        <taxon>Telluria group</taxon>
        <taxon>Pseudoduganella</taxon>
    </lineage>
</organism>